<feature type="binding site" evidence="1">
    <location>
        <position position="100"/>
    </location>
    <ligand>
        <name>a divalent metal cation</name>
        <dbReference type="ChEBI" id="CHEBI:60240"/>
        <label>1</label>
    </ligand>
</feature>
<feature type="binding site" evidence="1">
    <location>
        <position position="7"/>
    </location>
    <ligand>
        <name>a divalent metal cation</name>
        <dbReference type="ChEBI" id="CHEBI:60240"/>
        <label>1</label>
    </ligand>
</feature>
<dbReference type="PANTHER" id="PTHR46124:SF2">
    <property type="entry name" value="D-AMINOACYL-TRNA DEACYLASE"/>
    <property type="match status" value="1"/>
</dbReference>
<proteinExistence type="predicted"/>
<dbReference type="GO" id="GO:0016788">
    <property type="term" value="F:hydrolase activity, acting on ester bonds"/>
    <property type="evidence" value="ECO:0007669"/>
    <property type="project" value="InterPro"/>
</dbReference>
<accession>A0A660KVV9</accession>
<feature type="binding site" evidence="1">
    <location>
        <position position="160"/>
    </location>
    <ligand>
        <name>a divalent metal cation</name>
        <dbReference type="ChEBI" id="CHEBI:60240"/>
        <label>2</label>
    </ligand>
</feature>
<dbReference type="CDD" id="cd01310">
    <property type="entry name" value="TatD_DNAse"/>
    <property type="match status" value="1"/>
</dbReference>
<feature type="binding site" evidence="1">
    <location>
        <position position="5"/>
    </location>
    <ligand>
        <name>a divalent metal cation</name>
        <dbReference type="ChEBI" id="CHEBI:60240"/>
        <label>1</label>
    </ligand>
</feature>
<dbReference type="PIRSF" id="PIRSF005902">
    <property type="entry name" value="DNase_TatD"/>
    <property type="match status" value="1"/>
</dbReference>
<reference evidence="2 3" key="1">
    <citation type="submission" date="2018-10" db="EMBL/GenBank/DDBJ databases">
        <title>Genomic Encyclopedia of Type Strains, Phase IV (KMG-IV): sequencing the most valuable type-strain genomes for metagenomic binning, comparative biology and taxonomic classification.</title>
        <authorList>
            <person name="Goeker M."/>
        </authorList>
    </citation>
    <scope>NUCLEOTIDE SEQUENCE [LARGE SCALE GENOMIC DNA]</scope>
    <source>
        <strain evidence="2 3">DSM 22653</strain>
    </source>
</reference>
<protein>
    <submittedName>
        <fullName evidence="2">TatD DNase family protein</fullName>
    </submittedName>
</protein>
<evidence type="ECO:0000256" key="1">
    <source>
        <dbReference type="PIRSR" id="PIRSR005902-1"/>
    </source>
</evidence>
<comment type="caution">
    <text evidence="2">The sequence shown here is derived from an EMBL/GenBank/DDBJ whole genome shotgun (WGS) entry which is preliminary data.</text>
</comment>
<organism evidence="2 3">
    <name type="scientific">Brockia lithotrophica</name>
    <dbReference type="NCBI Taxonomy" id="933949"/>
    <lineage>
        <taxon>Bacteria</taxon>
        <taxon>Bacillati</taxon>
        <taxon>Bacillota</taxon>
        <taxon>Bacilli</taxon>
        <taxon>Bacillales</taxon>
        <taxon>Bacillales Family X. Incertae Sedis</taxon>
        <taxon>Brockia</taxon>
    </lineage>
</organism>
<dbReference type="OrthoDB" id="9810005at2"/>
<dbReference type="Gene3D" id="3.20.20.140">
    <property type="entry name" value="Metal-dependent hydrolases"/>
    <property type="match status" value="1"/>
</dbReference>
<dbReference type="RefSeq" id="WP_121444684.1">
    <property type="nucleotide sequence ID" value="NZ_RBIJ01000004.1"/>
</dbReference>
<dbReference type="InterPro" id="IPR001130">
    <property type="entry name" value="TatD-like"/>
</dbReference>
<evidence type="ECO:0000313" key="2">
    <source>
        <dbReference type="EMBL" id="RKQ84267.1"/>
    </source>
</evidence>
<dbReference type="Pfam" id="PF01026">
    <property type="entry name" value="TatD_DNase"/>
    <property type="match status" value="1"/>
</dbReference>
<dbReference type="AlphaFoldDB" id="A0A660KVV9"/>
<dbReference type="InterPro" id="IPR032466">
    <property type="entry name" value="Metal_Hydrolase"/>
</dbReference>
<keyword evidence="3" id="KW-1185">Reference proteome</keyword>
<dbReference type="Proteomes" id="UP000267019">
    <property type="component" value="Unassembled WGS sequence"/>
</dbReference>
<gene>
    <name evidence="2" type="ORF">C7438_1446</name>
</gene>
<dbReference type="SUPFAM" id="SSF51556">
    <property type="entry name" value="Metallo-dependent hydrolases"/>
    <property type="match status" value="1"/>
</dbReference>
<feature type="binding site" evidence="1">
    <location>
        <position position="210"/>
    </location>
    <ligand>
        <name>a divalent metal cation</name>
        <dbReference type="ChEBI" id="CHEBI:60240"/>
        <label>1</label>
    </ligand>
</feature>
<dbReference type="PANTHER" id="PTHR46124">
    <property type="entry name" value="D-AMINOACYL-TRNA DEACYLASE"/>
    <property type="match status" value="1"/>
</dbReference>
<dbReference type="EMBL" id="RBIJ01000004">
    <property type="protein sequence ID" value="RKQ84267.1"/>
    <property type="molecule type" value="Genomic_DNA"/>
</dbReference>
<name>A0A660KVV9_9BACL</name>
<evidence type="ECO:0000313" key="3">
    <source>
        <dbReference type="Proteomes" id="UP000267019"/>
    </source>
</evidence>
<feature type="binding site" evidence="1">
    <location>
        <position position="136"/>
    </location>
    <ligand>
        <name>a divalent metal cation</name>
        <dbReference type="ChEBI" id="CHEBI:60240"/>
        <label>2</label>
    </ligand>
</feature>
<keyword evidence="1" id="KW-0479">Metal-binding</keyword>
<sequence>MFDAHLHFEAIVSREDGTIDWERAKRLVERWRAGGVRGVLAVSVDRPSSERTLELKERFPDFVFAALGEHPERPSSSEREFWALEELIRTERERISAIGEIGLPYYVGVERKSAVLERLRIFAALGRELDLPLVLHAVYDGAAEALSTLREAAIEKAHFHWLKASDAIVERILDSGYRVSVTPEICYQERARVLARKVRRRGEPILFETDGPWMYEGPFGGRPADPLWLWDVLRCTAEVVGEKEEDLLASADAAFLSLFGSS</sequence>
<dbReference type="GO" id="GO:0046872">
    <property type="term" value="F:metal ion binding"/>
    <property type="evidence" value="ECO:0007669"/>
    <property type="project" value="UniProtKB-KW"/>
</dbReference>